<proteinExistence type="predicted"/>
<feature type="domain" description="DUF6875" evidence="1">
    <location>
        <begin position="16"/>
        <end position="190"/>
    </location>
</feature>
<dbReference type="RefSeq" id="WP_167974674.1">
    <property type="nucleotide sequence ID" value="NZ_BHZG01000106.1"/>
</dbReference>
<keyword evidence="3" id="KW-1185">Reference proteome</keyword>
<dbReference type="InterPro" id="IPR049240">
    <property type="entry name" value="DUF6875"/>
</dbReference>
<accession>A0A7X6D5N6</accession>
<dbReference type="Proteomes" id="UP000578686">
    <property type="component" value="Unassembled WGS sequence"/>
</dbReference>
<dbReference type="Pfam" id="PF21780">
    <property type="entry name" value="DUF6875"/>
    <property type="match status" value="1"/>
</dbReference>
<evidence type="ECO:0000313" key="2">
    <source>
        <dbReference type="EMBL" id="NJQ08642.1"/>
    </source>
</evidence>
<gene>
    <name evidence="2" type="ORF">HCN56_24475</name>
</gene>
<dbReference type="AlphaFoldDB" id="A0A7X6D5N6"/>
<protein>
    <recommendedName>
        <fullName evidence="1">DUF6875 domain-containing protein</fullName>
    </recommendedName>
</protein>
<comment type="caution">
    <text evidence="2">The sequence shown here is derived from an EMBL/GenBank/DDBJ whole genome shotgun (WGS) entry which is preliminary data.</text>
</comment>
<sequence length="212" mass="23735">MTGEAVFRPLTPVLRRRLTDWLAEYVAEPHPELGRPGAVCPFVRPAQRAHCLELVRVRWPADGDVAQLVRLTQRLMDRFEARLPQSPNPALASVICVFDGMRPESYHLVDEAHARIKGAAVARGMMLGQLHPDCPAAAARNPAFPVNRAPVPMMAVRRMAFHDILFLHRDPVWFETYRARFGSHYLAAHRVEPELVRLFDSGALLAAGGSFC</sequence>
<name>A0A7X6D5N6_9ACTN</name>
<evidence type="ECO:0000313" key="3">
    <source>
        <dbReference type="Proteomes" id="UP000578686"/>
    </source>
</evidence>
<reference evidence="2 3" key="1">
    <citation type="submission" date="2020-03" db="EMBL/GenBank/DDBJ databases">
        <title>Draft genome of Streptomyces sp. ventii, isolated from the Axial Seamount in the Pacific Ocean, and resequencing of the two type strains Streptomyces lonarensis strain NCL 716 and Streptomyces bohaiensis strain 11A07.</title>
        <authorList>
            <person name="Loughran R.M."/>
            <person name="Pfannmuller K.M."/>
            <person name="Wasson B.J."/>
            <person name="Deadmond M.C."/>
            <person name="Paddock B.E."/>
            <person name="Koyack M.J."/>
            <person name="Gallegos D.A."/>
            <person name="Mitchell E.A."/>
            <person name="Ushijima B."/>
            <person name="Saw J.H."/>
            <person name="Mcphail K.L."/>
            <person name="Videau P."/>
        </authorList>
    </citation>
    <scope>NUCLEOTIDE SEQUENCE [LARGE SCALE GENOMIC DNA]</scope>
    <source>
        <strain evidence="2 3">NCL716</strain>
    </source>
</reference>
<dbReference type="EMBL" id="JAAVJD010000364">
    <property type="protein sequence ID" value="NJQ08642.1"/>
    <property type="molecule type" value="Genomic_DNA"/>
</dbReference>
<organism evidence="2 3">
    <name type="scientific">Streptomyces lonarensis</name>
    <dbReference type="NCBI Taxonomy" id="700599"/>
    <lineage>
        <taxon>Bacteria</taxon>
        <taxon>Bacillati</taxon>
        <taxon>Actinomycetota</taxon>
        <taxon>Actinomycetes</taxon>
        <taxon>Kitasatosporales</taxon>
        <taxon>Streptomycetaceae</taxon>
        <taxon>Streptomyces</taxon>
    </lineage>
</organism>
<evidence type="ECO:0000259" key="1">
    <source>
        <dbReference type="Pfam" id="PF21780"/>
    </source>
</evidence>